<reference evidence="1" key="1">
    <citation type="submission" date="2014-11" db="EMBL/GenBank/DDBJ databases">
        <authorList>
            <person name="Amaro Gonzalez C."/>
        </authorList>
    </citation>
    <scope>NUCLEOTIDE SEQUENCE</scope>
</reference>
<proteinExistence type="predicted"/>
<accession>A0A0E9TM69</accession>
<reference evidence="1" key="2">
    <citation type="journal article" date="2015" name="Fish Shellfish Immunol.">
        <title>Early steps in the European eel (Anguilla anguilla)-Vibrio vulnificus interaction in the gills: Role of the RtxA13 toxin.</title>
        <authorList>
            <person name="Callol A."/>
            <person name="Pajuelo D."/>
            <person name="Ebbesson L."/>
            <person name="Teles M."/>
            <person name="MacKenzie S."/>
            <person name="Amaro C."/>
        </authorList>
    </citation>
    <scope>NUCLEOTIDE SEQUENCE</scope>
</reference>
<dbReference type="AlphaFoldDB" id="A0A0E9TM69"/>
<dbReference type="EMBL" id="GBXM01053823">
    <property type="protein sequence ID" value="JAH54754.1"/>
    <property type="molecule type" value="Transcribed_RNA"/>
</dbReference>
<organism evidence="1">
    <name type="scientific">Anguilla anguilla</name>
    <name type="common">European freshwater eel</name>
    <name type="synonym">Muraena anguilla</name>
    <dbReference type="NCBI Taxonomy" id="7936"/>
    <lineage>
        <taxon>Eukaryota</taxon>
        <taxon>Metazoa</taxon>
        <taxon>Chordata</taxon>
        <taxon>Craniata</taxon>
        <taxon>Vertebrata</taxon>
        <taxon>Euteleostomi</taxon>
        <taxon>Actinopterygii</taxon>
        <taxon>Neopterygii</taxon>
        <taxon>Teleostei</taxon>
        <taxon>Anguilliformes</taxon>
        <taxon>Anguillidae</taxon>
        <taxon>Anguilla</taxon>
    </lineage>
</organism>
<name>A0A0E9TM69_ANGAN</name>
<protein>
    <submittedName>
        <fullName evidence="1">Uncharacterized protein</fullName>
    </submittedName>
</protein>
<sequence>MLQYDWFTVVVFNILKKKN</sequence>
<evidence type="ECO:0000313" key="1">
    <source>
        <dbReference type="EMBL" id="JAH54754.1"/>
    </source>
</evidence>